<reference evidence="1" key="1">
    <citation type="submission" date="2019-09" db="EMBL/GenBank/DDBJ databases">
        <authorList>
            <person name="Zhang L."/>
        </authorList>
    </citation>
    <scope>NUCLEOTIDE SEQUENCE</scope>
</reference>
<proteinExistence type="predicted"/>
<gene>
    <name evidence="1" type="ORF">NYM_LOCUS2328</name>
</gene>
<dbReference type="AlphaFoldDB" id="A0A5K0VM46"/>
<dbReference type="EMBL" id="LR721774">
    <property type="protein sequence ID" value="VVV41909.1"/>
    <property type="molecule type" value="Genomic_DNA"/>
</dbReference>
<organism evidence="1">
    <name type="scientific">Nymphaea colorata</name>
    <name type="common">pocket water lily</name>
    <dbReference type="NCBI Taxonomy" id="210225"/>
    <lineage>
        <taxon>Eukaryota</taxon>
        <taxon>Viridiplantae</taxon>
        <taxon>Streptophyta</taxon>
        <taxon>Embryophyta</taxon>
        <taxon>Tracheophyta</taxon>
        <taxon>Spermatophyta</taxon>
        <taxon>Magnoliopsida</taxon>
        <taxon>Nymphaeales</taxon>
        <taxon>Nymphaeaceae</taxon>
        <taxon>Nymphaea</taxon>
    </lineage>
</organism>
<sequence length="127" mass="14741">MDDWVVCRIYKKRTSQQMGIQRSKQHHEVANSPPDEETFASLSAIGDQRLESNVNQWMVVPEMNAFYQQQQQTYSSGFTLSTDDFFMELPTYMADNCISIDEKTGASFSTQLTDALYFQHHHQQPYS</sequence>
<accession>A0A5K0VM46</accession>
<evidence type="ECO:0000313" key="1">
    <source>
        <dbReference type="EMBL" id="VVV41909.1"/>
    </source>
</evidence>
<protein>
    <recommendedName>
        <fullName evidence="2">NAC domain-containing protein</fullName>
    </recommendedName>
</protein>
<name>A0A5K0VM46_9MAGN</name>
<evidence type="ECO:0008006" key="2">
    <source>
        <dbReference type="Google" id="ProtNLM"/>
    </source>
</evidence>